<reference evidence="1 2" key="1">
    <citation type="submission" date="2024-03" db="EMBL/GenBank/DDBJ databases">
        <title>Human intestinal bacterial collection.</title>
        <authorList>
            <person name="Pauvert C."/>
            <person name="Hitch T.C.A."/>
            <person name="Clavel T."/>
        </authorList>
    </citation>
    <scope>NUCLEOTIDE SEQUENCE [LARGE SCALE GENOMIC DNA]</scope>
    <source>
        <strain evidence="1 2">CLA-AA-H175</strain>
    </source>
</reference>
<evidence type="ECO:0008006" key="3">
    <source>
        <dbReference type="Google" id="ProtNLM"/>
    </source>
</evidence>
<proteinExistence type="predicted"/>
<name>A0ABV1ATG3_9FIRM</name>
<dbReference type="Gene3D" id="3.40.1350.10">
    <property type="match status" value="1"/>
</dbReference>
<dbReference type="EMBL" id="JBBMEO010000003">
    <property type="protein sequence ID" value="MEQ2361341.1"/>
    <property type="molecule type" value="Genomic_DNA"/>
</dbReference>
<accession>A0ABV1ATG3</accession>
<protein>
    <recommendedName>
        <fullName evidence="3">Nuclease</fullName>
    </recommendedName>
</protein>
<comment type="caution">
    <text evidence="1">The sequence shown here is derived from an EMBL/GenBank/DDBJ whole genome shotgun (WGS) entry which is preliminary data.</text>
</comment>
<sequence length="106" mass="12241">MLENKFKTGLVKDLKKRFPGCMVVHLDPNEIQGIPDLLVLYRDRWAALEGKKTGKASHRPNQDYYVAKMNEMSYASFIYPENKEEILDELERSFTTARPARFSGGE</sequence>
<organism evidence="1 2">
    <name type="scientific">Faecalibacterium tardum</name>
    <dbReference type="NCBI Taxonomy" id="3133156"/>
    <lineage>
        <taxon>Bacteria</taxon>
        <taxon>Bacillati</taxon>
        <taxon>Bacillota</taxon>
        <taxon>Clostridia</taxon>
        <taxon>Eubacteriales</taxon>
        <taxon>Oscillospiraceae</taxon>
        <taxon>Faecalibacterium</taxon>
    </lineage>
</organism>
<evidence type="ECO:0000313" key="1">
    <source>
        <dbReference type="EMBL" id="MEQ2361341.1"/>
    </source>
</evidence>
<keyword evidence="2" id="KW-1185">Reference proteome</keyword>
<dbReference type="RefSeq" id="WP_349151846.1">
    <property type="nucleotide sequence ID" value="NZ_JBBMEO010000003.1"/>
</dbReference>
<dbReference type="Proteomes" id="UP001457197">
    <property type="component" value="Unassembled WGS sequence"/>
</dbReference>
<gene>
    <name evidence="1" type="ORF">WMO44_04140</name>
</gene>
<evidence type="ECO:0000313" key="2">
    <source>
        <dbReference type="Proteomes" id="UP001457197"/>
    </source>
</evidence>
<dbReference type="InterPro" id="IPR011856">
    <property type="entry name" value="tRNA_endonuc-like_dom_sf"/>
</dbReference>